<gene>
    <name evidence="1" type="ORF">EV196_102458</name>
</gene>
<dbReference type="InterPro" id="IPR017853">
    <property type="entry name" value="GH"/>
</dbReference>
<dbReference type="InterPro" id="IPR029455">
    <property type="entry name" value="GHL15"/>
</dbReference>
<dbReference type="Gene3D" id="3.20.20.80">
    <property type="entry name" value="Glycosidases"/>
    <property type="match status" value="1"/>
</dbReference>
<accession>A0A4R1RNK1</accession>
<dbReference type="Proteomes" id="UP000295455">
    <property type="component" value="Unassembled WGS sequence"/>
</dbReference>
<protein>
    <submittedName>
        <fullName evidence="1">Putative glycosyl hydrolase-like family 15 (GHL15) protein</fullName>
    </submittedName>
</protein>
<dbReference type="EMBL" id="SLUP01000002">
    <property type="protein sequence ID" value="TCL67895.1"/>
    <property type="molecule type" value="Genomic_DNA"/>
</dbReference>
<sequence>MKIKLLIITILVSLISISNVISQTFNKNTDLLLANFDLKPDEDDVMAAAGLACMLKHPDLEGINYYAVAGAYGKQDKFEYITIAVPDFYNVLFGAENEKWTDAHTNWDASVKRTNTKVIAVLNAGGKVFVQEAGQSDFTHDVLKAAIADGITLSTINQNVIVVQHSKWNENQTRTPKLDWVKNNTVYQKIADGNTCCNGTPEYKTSETKWLNMAKSSENKNAEARKFWAMADEICKKWESSWTNKTIAAGGLDFSDTVEIWQIFNIGDKANDIASFWNRYVIDGKTSNEEKSPIYENSDGSSFVPKDFYPKFSWETTPLYFMFGDKERVLHPEEVKFIAERTDFVCIEKSHGYDELGAAELGAKHDATAFKSIKPDMKVLFYFNAALAWPFTSYSKDFTNENIDSAPKLKEFLIKNPNTGALAQKHTAFLFNILNPDFRAWWVETVAKGVRESGCDGVFIDQMHGNANLMEDKKVEIELAMGEMMTNLKKQLGDDTILLANNANDNNAKYVYPVSDALMFENYSAVHYNKENLLSDWNNMLRNAKAGKISVFRLGVEGHDRGFLRNISNEEKHQVMPKISQEKLEYALACYLIGAQPYSYFMYSWGWALADGALVDYPELQKPLGAPKGSYKRTTPNGWEFTREFEHASVWINTESREAKIKWR</sequence>
<keyword evidence="2" id="KW-1185">Reference proteome</keyword>
<keyword evidence="1" id="KW-0378">Hydrolase</keyword>
<dbReference type="Pfam" id="PF14885">
    <property type="entry name" value="GHL15"/>
    <property type="match status" value="1"/>
</dbReference>
<evidence type="ECO:0000313" key="1">
    <source>
        <dbReference type="EMBL" id="TCL67895.1"/>
    </source>
</evidence>
<dbReference type="GO" id="GO:0016787">
    <property type="term" value="F:hydrolase activity"/>
    <property type="evidence" value="ECO:0007669"/>
    <property type="project" value="UniProtKB-KW"/>
</dbReference>
<reference evidence="1 2" key="1">
    <citation type="submission" date="2019-03" db="EMBL/GenBank/DDBJ databases">
        <title>Genomic Encyclopedia of Type Strains, Phase IV (KMG-IV): sequencing the most valuable type-strain genomes for metagenomic binning, comparative biology and taxonomic classification.</title>
        <authorList>
            <person name="Goeker M."/>
        </authorList>
    </citation>
    <scope>NUCLEOTIDE SEQUENCE [LARGE SCALE GENOMIC DNA]</scope>
    <source>
        <strain evidence="1 2">DSM 18792</strain>
    </source>
</reference>
<dbReference type="RefSeq" id="WP_207902817.1">
    <property type="nucleotide sequence ID" value="NZ_OX156936.1"/>
</dbReference>
<dbReference type="AlphaFoldDB" id="A0A4R1RNK1"/>
<evidence type="ECO:0000313" key="2">
    <source>
        <dbReference type="Proteomes" id="UP000295455"/>
    </source>
</evidence>
<name>A0A4R1RNK1_9FLAO</name>
<proteinExistence type="predicted"/>
<comment type="caution">
    <text evidence="1">The sequence shown here is derived from an EMBL/GenBank/DDBJ whole genome shotgun (WGS) entry which is preliminary data.</text>
</comment>
<dbReference type="SUPFAM" id="SSF51445">
    <property type="entry name" value="(Trans)glycosidases"/>
    <property type="match status" value="1"/>
</dbReference>
<organism evidence="1 2">
    <name type="scientific">Mariniflexile fucanivorans</name>
    <dbReference type="NCBI Taxonomy" id="264023"/>
    <lineage>
        <taxon>Bacteria</taxon>
        <taxon>Pseudomonadati</taxon>
        <taxon>Bacteroidota</taxon>
        <taxon>Flavobacteriia</taxon>
        <taxon>Flavobacteriales</taxon>
        <taxon>Flavobacteriaceae</taxon>
        <taxon>Mariniflexile</taxon>
    </lineage>
</organism>